<evidence type="ECO:0000256" key="11">
    <source>
        <dbReference type="RuleBase" id="RU366068"/>
    </source>
</evidence>
<comment type="cofactor">
    <cofactor evidence="1 11">
        <name>FAD</name>
        <dbReference type="ChEBI" id="CHEBI:57692"/>
    </cofactor>
</comment>
<comment type="caution">
    <text evidence="15">The sequence shown here is derived from an EMBL/GenBank/DDBJ whole genome shotgun (WGS) entry which is preliminary data.</text>
</comment>
<evidence type="ECO:0000256" key="7">
    <source>
        <dbReference type="ARBA" id="ARBA00023002"/>
    </source>
</evidence>
<dbReference type="EC" id="1.5.5.1" evidence="11"/>
<evidence type="ECO:0000259" key="14">
    <source>
        <dbReference type="Pfam" id="PF21162"/>
    </source>
</evidence>
<keyword evidence="5 11" id="KW-0274">FAD</keyword>
<gene>
    <name evidence="15" type="ORF">SK069_07405</name>
</gene>
<keyword evidence="4 11" id="KW-0479">Metal-binding</keyword>
<dbReference type="SUPFAM" id="SSF54862">
    <property type="entry name" value="4Fe-4S ferredoxins"/>
    <property type="match status" value="1"/>
</dbReference>
<accession>A0ABU4VJB6</accession>
<keyword evidence="16" id="KW-1185">Reference proteome</keyword>
<dbReference type="Gene3D" id="3.50.50.60">
    <property type="entry name" value="FAD/NAD(P)-binding domain"/>
    <property type="match status" value="1"/>
</dbReference>
<dbReference type="EMBL" id="JAXAVX010000002">
    <property type="protein sequence ID" value="MDX8151412.1"/>
    <property type="molecule type" value="Genomic_DNA"/>
</dbReference>
<evidence type="ECO:0000259" key="13">
    <source>
        <dbReference type="Pfam" id="PF05187"/>
    </source>
</evidence>
<dbReference type="InterPro" id="IPR036188">
    <property type="entry name" value="FAD/NAD-bd_sf"/>
</dbReference>
<dbReference type="RefSeq" id="WP_319953562.1">
    <property type="nucleotide sequence ID" value="NZ_JAXAVX010000002.1"/>
</dbReference>
<evidence type="ECO:0000256" key="9">
    <source>
        <dbReference type="ARBA" id="ARBA00023014"/>
    </source>
</evidence>
<dbReference type="Gene3D" id="3.30.70.20">
    <property type="match status" value="1"/>
</dbReference>
<feature type="domain" description="ETF-QO/FixX C-terminal" evidence="13">
    <location>
        <begin position="480"/>
        <end position="573"/>
    </location>
</feature>
<sequence length="575" mass="61282">MTASASNGAIAPAQFPPPVDTVAEFVAAPEADEEERIEVGVAIVGGGPGGLAAANRLLQLLAEDPELMEQLGEVPVAVIEKGKVCGAHNLSGSVMKPGPLKELFPDFDPKANAAVYTEVEDDAGVWFRNEKKALTLRPTPPNFANKGNWVVSISQLCRWMAEQAEEAGAYILTETAAQKLLVDGDQVVGIVTGDKGRGKDGEQLSTFEPGMEVHAKATVLAEGNWGHLTGAAVKRFDLAAGKQPPTWEIGAKEVWKVKTPFKKVVHTFGWPASPRKKDAMAGGGWIYPMGEDQVSIGYVVPLHTPDATVSVHDLLQAFKAHPYVREILEGGERTAWGAKAIQAGGLLSQPKLSVPGAVIVGEGAGMVDMARLKGVHLAIAAGKIAGERIYEQLKAGSTDFSSYETAIEDSLVGKTLREVQSNRGLLDAHSLPVGAALSGLDFVTKGKLPPGKPELHLDKEVAVDVPAKPIKEIYPQPDGKYFFDKLSSVFITGNATRDDAPNHIRIEKRVPRQVAEAWKWMCPAGVYEIEDDQPSEGFVDVTVNYTNCVQCGAITARGGRLTPPEGGDGPAYQVV</sequence>
<dbReference type="SUPFAM" id="SSF54373">
    <property type="entry name" value="FAD-linked reductases, C-terminal domain"/>
    <property type="match status" value="1"/>
</dbReference>
<feature type="domain" description="ETF-QO/FixC ubiquinone-binding" evidence="14">
    <location>
        <begin position="248"/>
        <end position="341"/>
    </location>
</feature>
<name>A0ABU4VJB6_9ACTN</name>
<keyword evidence="2 11" id="KW-0813">Transport</keyword>
<keyword evidence="3 11" id="KW-0285">Flavoprotein</keyword>
<evidence type="ECO:0000259" key="12">
    <source>
        <dbReference type="Pfam" id="PF00890"/>
    </source>
</evidence>
<dbReference type="InterPro" id="IPR049398">
    <property type="entry name" value="ETF-QO/FixC_UQ-bd"/>
</dbReference>
<organism evidence="15 16">
    <name type="scientific">Patulibacter brassicae</name>
    <dbReference type="NCBI Taxonomy" id="1705717"/>
    <lineage>
        <taxon>Bacteria</taxon>
        <taxon>Bacillati</taxon>
        <taxon>Actinomycetota</taxon>
        <taxon>Thermoleophilia</taxon>
        <taxon>Solirubrobacterales</taxon>
        <taxon>Patulibacteraceae</taxon>
        <taxon>Patulibacter</taxon>
    </lineage>
</organism>
<keyword evidence="9 11" id="KW-0411">Iron-sulfur</keyword>
<evidence type="ECO:0000256" key="5">
    <source>
        <dbReference type="ARBA" id="ARBA00022827"/>
    </source>
</evidence>
<evidence type="ECO:0000313" key="15">
    <source>
        <dbReference type="EMBL" id="MDX8151412.1"/>
    </source>
</evidence>
<dbReference type="SUPFAM" id="SSF51905">
    <property type="entry name" value="FAD/NAD(P)-binding domain"/>
    <property type="match status" value="1"/>
</dbReference>
<comment type="function">
    <text evidence="11">Accepts electrons from ETF and reduces ubiquinone.</text>
</comment>
<evidence type="ECO:0000256" key="3">
    <source>
        <dbReference type="ARBA" id="ARBA00022630"/>
    </source>
</evidence>
<protein>
    <recommendedName>
        <fullName evidence="11">Electron transfer flavoprotein-ubiquinone oxidoreductase</fullName>
        <shortName evidence="11">ETF-QO</shortName>
        <ecNumber evidence="11">1.5.5.1</ecNumber>
    </recommendedName>
</protein>
<keyword evidence="7 11" id="KW-0560">Oxidoreductase</keyword>
<keyword evidence="10 11" id="KW-0830">Ubiquinone</keyword>
<dbReference type="InterPro" id="IPR003953">
    <property type="entry name" value="FAD-dep_OxRdtase_2_FAD-bd"/>
</dbReference>
<dbReference type="InterPro" id="IPR040156">
    <property type="entry name" value="ETF-QO"/>
</dbReference>
<dbReference type="Gene3D" id="3.30.9.90">
    <property type="match status" value="1"/>
</dbReference>
<proteinExistence type="predicted"/>
<evidence type="ECO:0000313" key="16">
    <source>
        <dbReference type="Proteomes" id="UP001277761"/>
    </source>
</evidence>
<keyword evidence="8 11" id="KW-0408">Iron</keyword>
<dbReference type="Pfam" id="PF05187">
    <property type="entry name" value="Fer4_ETF_QO"/>
    <property type="match status" value="1"/>
</dbReference>
<dbReference type="Pfam" id="PF00890">
    <property type="entry name" value="FAD_binding_2"/>
    <property type="match status" value="1"/>
</dbReference>
<dbReference type="PANTHER" id="PTHR10617:SF107">
    <property type="entry name" value="ELECTRON TRANSFER FLAVOPROTEIN-UBIQUINONE OXIDOREDUCTASE, MITOCHONDRIAL"/>
    <property type="match status" value="1"/>
</dbReference>
<evidence type="ECO:0000256" key="1">
    <source>
        <dbReference type="ARBA" id="ARBA00001974"/>
    </source>
</evidence>
<keyword evidence="6 11" id="KW-0249">Electron transport</keyword>
<dbReference type="PANTHER" id="PTHR10617">
    <property type="entry name" value="ELECTRON TRANSFER FLAVOPROTEIN-UBIQUINONE OXIDOREDUCTASE"/>
    <property type="match status" value="1"/>
</dbReference>
<feature type="domain" description="FAD-dependent oxidoreductase 2 FAD-binding" evidence="12">
    <location>
        <begin position="148"/>
        <end position="233"/>
    </location>
</feature>
<dbReference type="Proteomes" id="UP001277761">
    <property type="component" value="Unassembled WGS sequence"/>
</dbReference>
<evidence type="ECO:0000256" key="8">
    <source>
        <dbReference type="ARBA" id="ARBA00023004"/>
    </source>
</evidence>
<dbReference type="InterPro" id="IPR007859">
    <property type="entry name" value="ETF-QO/FixX_C"/>
</dbReference>
<evidence type="ECO:0000256" key="10">
    <source>
        <dbReference type="ARBA" id="ARBA00023075"/>
    </source>
</evidence>
<evidence type="ECO:0000256" key="4">
    <source>
        <dbReference type="ARBA" id="ARBA00022723"/>
    </source>
</evidence>
<reference evidence="15 16" key="1">
    <citation type="submission" date="2023-11" db="EMBL/GenBank/DDBJ databases">
        <authorList>
            <person name="Xu M."/>
            <person name="Jiang T."/>
        </authorList>
    </citation>
    <scope>NUCLEOTIDE SEQUENCE [LARGE SCALE GENOMIC DNA]</scope>
    <source>
        <strain evidence="15 16">SD</strain>
    </source>
</reference>
<evidence type="ECO:0000256" key="2">
    <source>
        <dbReference type="ARBA" id="ARBA00022448"/>
    </source>
</evidence>
<dbReference type="Pfam" id="PF21162">
    <property type="entry name" value="ETFQO_UQ-bd"/>
    <property type="match status" value="1"/>
</dbReference>
<comment type="cofactor">
    <cofactor evidence="11">
        <name>[4Fe-4S] cluster</name>
        <dbReference type="ChEBI" id="CHEBI:49883"/>
    </cofactor>
    <text evidence="11">Binds 1 [4Fe-4S] cluster.</text>
</comment>
<evidence type="ECO:0000256" key="6">
    <source>
        <dbReference type="ARBA" id="ARBA00022982"/>
    </source>
</evidence>
<comment type="catalytic activity">
    <reaction evidence="11">
        <text>a ubiquinone + reduced [electron-transfer flavoprotein] = a ubiquinol + oxidized [electron-transfer flavoprotein] + H(+)</text>
        <dbReference type="Rhea" id="RHEA:24052"/>
        <dbReference type="Rhea" id="RHEA-COMP:9565"/>
        <dbReference type="Rhea" id="RHEA-COMP:9566"/>
        <dbReference type="Rhea" id="RHEA-COMP:10685"/>
        <dbReference type="Rhea" id="RHEA-COMP:10686"/>
        <dbReference type="ChEBI" id="CHEBI:15378"/>
        <dbReference type="ChEBI" id="CHEBI:16389"/>
        <dbReference type="ChEBI" id="CHEBI:17976"/>
        <dbReference type="ChEBI" id="CHEBI:57692"/>
        <dbReference type="ChEBI" id="CHEBI:58307"/>
        <dbReference type="EC" id="1.5.5.1"/>
    </reaction>
</comment>